<dbReference type="GO" id="GO:0043953">
    <property type="term" value="P:protein transport by the Tat complex"/>
    <property type="evidence" value="ECO:0007669"/>
    <property type="project" value="UniProtKB-UniRule"/>
</dbReference>
<keyword evidence="11" id="KW-1185">Reference proteome</keyword>
<protein>
    <recommendedName>
        <fullName evidence="9">Sec-independent protein translocase protein TatA</fullName>
    </recommendedName>
</protein>
<dbReference type="PANTHER" id="PTHR42982:SF1">
    <property type="entry name" value="SEC-INDEPENDENT PROTEIN TRANSLOCASE PROTEIN TATA"/>
    <property type="match status" value="1"/>
</dbReference>
<comment type="subcellular location">
    <subcellularLocation>
        <location evidence="1 9">Cell membrane</location>
        <topology evidence="1 9">Single-pass membrane protein</topology>
    </subcellularLocation>
</comment>
<dbReference type="PANTHER" id="PTHR42982">
    <property type="entry name" value="SEC-INDEPENDENT PROTEIN TRANSLOCASE PROTEIN TATA"/>
    <property type="match status" value="1"/>
</dbReference>
<dbReference type="GO" id="GO:0008320">
    <property type="term" value="F:protein transmembrane transporter activity"/>
    <property type="evidence" value="ECO:0007669"/>
    <property type="project" value="UniProtKB-UniRule"/>
</dbReference>
<evidence type="ECO:0000256" key="7">
    <source>
        <dbReference type="ARBA" id="ARBA00023010"/>
    </source>
</evidence>
<accession>A0A0R0DRD4</accession>
<dbReference type="OrthoDB" id="7066617at2"/>
<dbReference type="AlphaFoldDB" id="A0A0R0DRD4"/>
<dbReference type="Proteomes" id="UP000061010">
    <property type="component" value="Chromosome"/>
</dbReference>
<dbReference type="PATRIC" id="fig|128780.6.peg.3723"/>
<proteinExistence type="inferred from homology"/>
<keyword evidence="3 9" id="KW-1003">Cell membrane</keyword>
<name>A0A0R0DRD4_9GAMM</name>
<organism evidence="10 11">
    <name type="scientific">Stenotrophomonas acidaminiphila</name>
    <dbReference type="NCBI Taxonomy" id="128780"/>
    <lineage>
        <taxon>Bacteria</taxon>
        <taxon>Pseudomonadati</taxon>
        <taxon>Pseudomonadota</taxon>
        <taxon>Gammaproteobacteria</taxon>
        <taxon>Lysobacterales</taxon>
        <taxon>Lysobacteraceae</taxon>
        <taxon>Stenotrophomonas</taxon>
    </lineage>
</organism>
<reference evidence="10 11" key="1">
    <citation type="journal article" date="2015" name="Genome Announc.">
        <title>Complete Genome Sequencing of Stenotrophomonas acidaminiphila ZAC14D2_NAIMI4_2, a Multidrug-Resistant Strain Isolated from Sediments of a Polluted River in Mexico, Uncovers New Antibiotic Resistance Genes and a Novel Class-II Lasso Peptide Biosynthesis Gene Cluster.</title>
        <authorList>
            <person name="Vinuesa P."/>
            <person name="Ochoa-Sanchez L.E."/>
        </authorList>
    </citation>
    <scope>NUCLEOTIDE SEQUENCE [LARGE SCALE GENOMIC DNA]</scope>
    <source>
        <strain evidence="10 11">ZAC14D2_NAIMI4_2</strain>
    </source>
</reference>
<evidence type="ECO:0000256" key="2">
    <source>
        <dbReference type="ARBA" id="ARBA00022448"/>
    </source>
</evidence>
<evidence type="ECO:0000256" key="9">
    <source>
        <dbReference type="HAMAP-Rule" id="MF_00236"/>
    </source>
</evidence>
<evidence type="ECO:0000256" key="6">
    <source>
        <dbReference type="ARBA" id="ARBA00022989"/>
    </source>
</evidence>
<keyword evidence="4 9" id="KW-0812">Transmembrane</keyword>
<dbReference type="NCBIfam" id="TIGR01411">
    <property type="entry name" value="tatAE"/>
    <property type="match status" value="1"/>
</dbReference>
<dbReference type="InterPro" id="IPR006312">
    <property type="entry name" value="TatA/E"/>
</dbReference>
<comment type="subunit">
    <text evidence="9">The Tat system comprises two distinct complexes: a TatABC complex, containing multiple copies of TatA, TatB and TatC subunits, and a separate TatA complex, containing only TatA subunits. Substrates initially bind to the TatABC complex, which probably triggers association of the separate TatA complex to form the active translocon.</text>
</comment>
<dbReference type="NCBIfam" id="NF002813">
    <property type="entry name" value="PRK02958.1"/>
    <property type="match status" value="1"/>
</dbReference>
<evidence type="ECO:0000313" key="10">
    <source>
        <dbReference type="EMBL" id="ALJ30006.1"/>
    </source>
</evidence>
<dbReference type="Pfam" id="PF02416">
    <property type="entry name" value="TatA_B_E"/>
    <property type="match status" value="1"/>
</dbReference>
<dbReference type="NCBIfam" id="NF003393">
    <property type="entry name" value="PRK04561.1"/>
    <property type="match status" value="1"/>
</dbReference>
<keyword evidence="5 9" id="KW-0653">Protein transport</keyword>
<evidence type="ECO:0000313" key="11">
    <source>
        <dbReference type="Proteomes" id="UP000061010"/>
    </source>
</evidence>
<evidence type="ECO:0000256" key="4">
    <source>
        <dbReference type="ARBA" id="ARBA00022692"/>
    </source>
</evidence>
<evidence type="ECO:0000256" key="5">
    <source>
        <dbReference type="ARBA" id="ARBA00022927"/>
    </source>
</evidence>
<keyword evidence="6 9" id="KW-1133">Transmembrane helix</keyword>
<dbReference type="RefSeq" id="WP_054668444.1">
    <property type="nucleotide sequence ID" value="NZ_CP043570.1"/>
</dbReference>
<comment type="similarity">
    <text evidence="9">Belongs to the TatA/E family.</text>
</comment>
<keyword evidence="7 9" id="KW-0811">Translocation</keyword>
<evidence type="ECO:0000256" key="8">
    <source>
        <dbReference type="ARBA" id="ARBA00023136"/>
    </source>
</evidence>
<dbReference type="Gene3D" id="1.20.5.3310">
    <property type="match status" value="1"/>
</dbReference>
<dbReference type="KEGG" id="sacz:AOT14_36760"/>
<keyword evidence="8 9" id="KW-0472">Membrane</keyword>
<evidence type="ECO:0000256" key="1">
    <source>
        <dbReference type="ARBA" id="ARBA00004162"/>
    </source>
</evidence>
<keyword evidence="2 9" id="KW-0813">Transport</keyword>
<dbReference type="EMBL" id="CP012900">
    <property type="protein sequence ID" value="ALJ30006.1"/>
    <property type="molecule type" value="Genomic_DNA"/>
</dbReference>
<gene>
    <name evidence="9 10" type="primary">tatA</name>
    <name evidence="10" type="ORF">AOT14_36760</name>
</gene>
<feature type="transmembrane region" description="Helical" evidence="9">
    <location>
        <begin position="6"/>
        <end position="22"/>
    </location>
</feature>
<dbReference type="InterPro" id="IPR003369">
    <property type="entry name" value="TatA/B/E"/>
</dbReference>
<evidence type="ECO:0000256" key="3">
    <source>
        <dbReference type="ARBA" id="ARBA00022475"/>
    </source>
</evidence>
<dbReference type="GO" id="GO:0033281">
    <property type="term" value="C:TAT protein transport complex"/>
    <property type="evidence" value="ECO:0007669"/>
    <property type="project" value="UniProtKB-UniRule"/>
</dbReference>
<dbReference type="HAMAP" id="MF_00236">
    <property type="entry name" value="TatA_E"/>
    <property type="match status" value="1"/>
</dbReference>
<comment type="function">
    <text evidence="9">Part of the twin-arginine translocation (Tat) system that transports large folded proteins containing a characteristic twin-arginine motif in their signal peptide across membranes. TatA could form the protein-conducting channel of the Tat system.</text>
</comment>
<sequence length="75" mass="8563">MGSFSIWHWLIVLVIVVLVFGTKRLTSGAKDLGSAVKEFKKGMRDDDAPPARLNDESRERESSRDTQAERDRETR</sequence>